<keyword evidence="3 7" id="KW-0560">Oxidoreductase</keyword>
<dbReference type="InterPro" id="IPR002401">
    <property type="entry name" value="Cyt_P450_E_grp-I"/>
</dbReference>
<dbReference type="GO" id="GO:0005506">
    <property type="term" value="F:iron ion binding"/>
    <property type="evidence" value="ECO:0007669"/>
    <property type="project" value="InterPro"/>
</dbReference>
<dbReference type="PRINTS" id="PR00463">
    <property type="entry name" value="EP450I"/>
</dbReference>
<dbReference type="Pfam" id="PF00067">
    <property type="entry name" value="p450"/>
    <property type="match status" value="1"/>
</dbReference>
<evidence type="ECO:0000256" key="1">
    <source>
        <dbReference type="ARBA" id="ARBA00010617"/>
    </source>
</evidence>
<evidence type="ECO:0000256" key="3">
    <source>
        <dbReference type="ARBA" id="ARBA00023002"/>
    </source>
</evidence>
<evidence type="ECO:0008006" key="10">
    <source>
        <dbReference type="Google" id="ProtNLM"/>
    </source>
</evidence>
<dbReference type="PANTHER" id="PTHR46300:SF2">
    <property type="entry name" value="CYTOCHROME P450 MONOOXYGENASE ALNH-RELATED"/>
    <property type="match status" value="1"/>
</dbReference>
<evidence type="ECO:0000256" key="4">
    <source>
        <dbReference type="ARBA" id="ARBA00023004"/>
    </source>
</evidence>
<dbReference type="EMBL" id="CP069030">
    <property type="protein sequence ID" value="QRC98726.1"/>
    <property type="molecule type" value="Genomic_DNA"/>
</dbReference>
<evidence type="ECO:0000256" key="5">
    <source>
        <dbReference type="ARBA" id="ARBA00023033"/>
    </source>
</evidence>
<dbReference type="GO" id="GO:0016705">
    <property type="term" value="F:oxidoreductase activity, acting on paired donors, with incorporation or reduction of molecular oxygen"/>
    <property type="evidence" value="ECO:0007669"/>
    <property type="project" value="InterPro"/>
</dbReference>
<dbReference type="KEGG" id="pno:SNOG_04767"/>
<keyword evidence="4 6" id="KW-0408">Iron</keyword>
<dbReference type="InterPro" id="IPR050364">
    <property type="entry name" value="Cytochrome_P450_fung"/>
</dbReference>
<dbReference type="InterPro" id="IPR036396">
    <property type="entry name" value="Cyt_P450_sf"/>
</dbReference>
<evidence type="ECO:0000313" key="9">
    <source>
        <dbReference type="Proteomes" id="UP000663193"/>
    </source>
</evidence>
<dbReference type="PRINTS" id="PR00385">
    <property type="entry name" value="P450"/>
</dbReference>
<dbReference type="SUPFAM" id="SSF48264">
    <property type="entry name" value="Cytochrome P450"/>
    <property type="match status" value="1"/>
</dbReference>
<proteinExistence type="inferred from homology"/>
<dbReference type="GO" id="GO:0004497">
    <property type="term" value="F:monooxygenase activity"/>
    <property type="evidence" value="ECO:0007669"/>
    <property type="project" value="UniProtKB-KW"/>
</dbReference>
<reference evidence="9" key="1">
    <citation type="journal article" date="2021" name="BMC Genomics">
        <title>Chromosome-level genome assembly and manually-curated proteome of model necrotroph Parastagonospora nodorum Sn15 reveals a genome-wide trove of candidate effector homologs, and redundancy of virulence-related functions within an accessory chromosome.</title>
        <authorList>
            <person name="Bertazzoni S."/>
            <person name="Jones D.A.B."/>
            <person name="Phan H.T."/>
            <person name="Tan K.-C."/>
            <person name="Hane J.K."/>
        </authorList>
    </citation>
    <scope>NUCLEOTIDE SEQUENCE [LARGE SCALE GENOMIC DNA]</scope>
    <source>
        <strain evidence="9">SN15 / ATCC MYA-4574 / FGSC 10173)</strain>
    </source>
</reference>
<dbReference type="PANTHER" id="PTHR46300">
    <property type="entry name" value="P450, PUTATIVE (EUROFUNG)-RELATED-RELATED"/>
    <property type="match status" value="1"/>
</dbReference>
<evidence type="ECO:0000313" key="8">
    <source>
        <dbReference type="EMBL" id="QRC98726.1"/>
    </source>
</evidence>
<protein>
    <recommendedName>
        <fullName evidence="10">Cytochrome P450</fullName>
    </recommendedName>
</protein>
<dbReference type="InterPro" id="IPR001128">
    <property type="entry name" value="Cyt_P450"/>
</dbReference>
<dbReference type="CDD" id="cd11065">
    <property type="entry name" value="CYP64-like"/>
    <property type="match status" value="1"/>
</dbReference>
<keyword evidence="2 6" id="KW-0479">Metal-binding</keyword>
<comment type="cofactor">
    <cofactor evidence="6">
        <name>heme</name>
        <dbReference type="ChEBI" id="CHEBI:30413"/>
    </cofactor>
</comment>
<dbReference type="OMA" id="RPPNHIG"/>
<keyword evidence="9" id="KW-1185">Reference proteome</keyword>
<gene>
    <name evidence="8" type="ORF">JI435_047670</name>
</gene>
<evidence type="ECO:0000256" key="7">
    <source>
        <dbReference type="RuleBase" id="RU000461"/>
    </source>
</evidence>
<comment type="similarity">
    <text evidence="1 7">Belongs to the cytochrome P450 family.</text>
</comment>
<name>A0A7U2F4T9_PHANO</name>
<dbReference type="InterPro" id="IPR017972">
    <property type="entry name" value="Cyt_P450_CS"/>
</dbReference>
<dbReference type="PROSITE" id="PS00086">
    <property type="entry name" value="CYTOCHROME_P450"/>
    <property type="match status" value="1"/>
</dbReference>
<sequence length="527" mass="59874">MALQVYLIALSSFILLAAVRLYQYSKLSSRPANYPPGPKTVPFLGNLHQVPVNRPELKFTEYAHEFGAITGLKLGCQNLILLNTWQAVRDLIEQKGAIYSSRPFNAVVDIVVPKGENPALSPYGDLWRSQRKRIVEYIGGERTDKMKPVQDAESTQMIYDMMNRPEDFERHVDRSFGAAILATVFGQRGKTMDPGGKLDSFFNVQAEWTVSLGATASPPLNNFPFLGNIPDWLTPWKGWKDRALFIKREQERVYGGLVNEVKERLMGGEESECFVATVLKTREKEQYTDNGLAHLSGVLLEGGAETSASSVMVFILAMAAFPEVLAKVQEEVDRVCGTSRMPGENDVSSLPYVRAVMLEVLRWRPIAPLGVPHNTVSEDTYGSYTVPADTDIIVNAWRINHDESFYDEHERFNPERYMQDEYGRGEFARMQDIKGRRLNYSFGAGRRVCPGQRFAENSLMMHYAKLAWAFEIKPTGELPVDNWNDWTDGLIIRPKHLQVRFELRGGRKETIKQAWLEADDFLRQFEV</sequence>
<feature type="binding site" description="axial binding residue" evidence="6">
    <location>
        <position position="449"/>
    </location>
    <ligand>
        <name>heme</name>
        <dbReference type="ChEBI" id="CHEBI:30413"/>
    </ligand>
    <ligandPart>
        <name>Fe</name>
        <dbReference type="ChEBI" id="CHEBI:18248"/>
    </ligandPart>
</feature>
<dbReference type="VEuPathDB" id="FungiDB:JI435_047670"/>
<dbReference type="Gene3D" id="1.10.630.10">
    <property type="entry name" value="Cytochrome P450"/>
    <property type="match status" value="1"/>
</dbReference>
<evidence type="ECO:0000256" key="6">
    <source>
        <dbReference type="PIRSR" id="PIRSR602401-1"/>
    </source>
</evidence>
<dbReference type="OrthoDB" id="1103324at2759"/>
<dbReference type="Proteomes" id="UP000663193">
    <property type="component" value="Chromosome 8"/>
</dbReference>
<dbReference type="GO" id="GO:0020037">
    <property type="term" value="F:heme binding"/>
    <property type="evidence" value="ECO:0007669"/>
    <property type="project" value="InterPro"/>
</dbReference>
<keyword evidence="6 7" id="KW-0349">Heme</keyword>
<organism evidence="8 9">
    <name type="scientific">Phaeosphaeria nodorum (strain SN15 / ATCC MYA-4574 / FGSC 10173)</name>
    <name type="common">Glume blotch fungus</name>
    <name type="synonym">Parastagonospora nodorum</name>
    <dbReference type="NCBI Taxonomy" id="321614"/>
    <lineage>
        <taxon>Eukaryota</taxon>
        <taxon>Fungi</taxon>
        <taxon>Dikarya</taxon>
        <taxon>Ascomycota</taxon>
        <taxon>Pezizomycotina</taxon>
        <taxon>Dothideomycetes</taxon>
        <taxon>Pleosporomycetidae</taxon>
        <taxon>Pleosporales</taxon>
        <taxon>Pleosporineae</taxon>
        <taxon>Phaeosphaeriaceae</taxon>
        <taxon>Parastagonospora</taxon>
    </lineage>
</organism>
<evidence type="ECO:0000256" key="2">
    <source>
        <dbReference type="ARBA" id="ARBA00022723"/>
    </source>
</evidence>
<dbReference type="AlphaFoldDB" id="A0A7U2F4T9"/>
<accession>A0A7U2F4T9</accession>
<dbReference type="RefSeq" id="XP_001795178.1">
    <property type="nucleotide sequence ID" value="XM_001795126.1"/>
</dbReference>
<keyword evidence="5 7" id="KW-0503">Monooxygenase</keyword>